<dbReference type="GO" id="GO:0008270">
    <property type="term" value="F:zinc ion binding"/>
    <property type="evidence" value="ECO:0007669"/>
    <property type="project" value="UniProtKB-KW"/>
</dbReference>
<evidence type="ECO:0000256" key="3">
    <source>
        <dbReference type="ARBA" id="ARBA00022833"/>
    </source>
</evidence>
<accession>A0A2P5YQZ4</accession>
<evidence type="ECO:0000256" key="2">
    <source>
        <dbReference type="ARBA" id="ARBA00022771"/>
    </source>
</evidence>
<feature type="region of interest" description="Disordered" evidence="4">
    <location>
        <begin position="1"/>
        <end position="42"/>
    </location>
</feature>
<protein>
    <submittedName>
        <fullName evidence="5">Uncharacterized protein</fullName>
    </submittedName>
</protein>
<dbReference type="Proteomes" id="UP000239757">
    <property type="component" value="Unassembled WGS sequence"/>
</dbReference>
<keyword evidence="2" id="KW-0863">Zinc-finger</keyword>
<dbReference type="InterPro" id="IPR011011">
    <property type="entry name" value="Znf_FYVE_PHD"/>
</dbReference>
<evidence type="ECO:0000256" key="4">
    <source>
        <dbReference type="SAM" id="MobiDB-lite"/>
    </source>
</evidence>
<evidence type="ECO:0000313" key="5">
    <source>
        <dbReference type="EMBL" id="PPS18027.1"/>
    </source>
</evidence>
<keyword evidence="3" id="KW-0862">Zinc</keyword>
<organism evidence="5 6">
    <name type="scientific">Gossypium barbadense</name>
    <name type="common">Sea Island cotton</name>
    <name type="synonym">Hibiscus barbadensis</name>
    <dbReference type="NCBI Taxonomy" id="3634"/>
    <lineage>
        <taxon>Eukaryota</taxon>
        <taxon>Viridiplantae</taxon>
        <taxon>Streptophyta</taxon>
        <taxon>Embryophyta</taxon>
        <taxon>Tracheophyta</taxon>
        <taxon>Spermatophyta</taxon>
        <taxon>Magnoliopsida</taxon>
        <taxon>eudicotyledons</taxon>
        <taxon>Gunneridae</taxon>
        <taxon>Pentapetalae</taxon>
        <taxon>rosids</taxon>
        <taxon>malvids</taxon>
        <taxon>Malvales</taxon>
        <taxon>Malvaceae</taxon>
        <taxon>Malvoideae</taxon>
        <taxon>Gossypium</taxon>
    </lineage>
</organism>
<dbReference type="SUPFAM" id="SSF57903">
    <property type="entry name" value="FYVE/PHD zinc finger"/>
    <property type="match status" value="1"/>
</dbReference>
<feature type="region of interest" description="Disordered" evidence="4">
    <location>
        <begin position="122"/>
        <end position="142"/>
    </location>
</feature>
<dbReference type="OrthoDB" id="1903104at2759"/>
<reference evidence="5 6" key="1">
    <citation type="submission" date="2015-01" db="EMBL/GenBank/DDBJ databases">
        <title>Genome of allotetraploid Gossypium barbadense reveals genomic plasticity and fiber elongation in cotton evolution.</title>
        <authorList>
            <person name="Chen X."/>
            <person name="Liu X."/>
            <person name="Zhao B."/>
            <person name="Zheng H."/>
            <person name="Hu Y."/>
            <person name="Lu G."/>
            <person name="Yang C."/>
            <person name="Chen J."/>
            <person name="Shan C."/>
            <person name="Zhang L."/>
            <person name="Zhou Y."/>
            <person name="Wang L."/>
            <person name="Guo W."/>
            <person name="Bai Y."/>
            <person name="Ruan J."/>
            <person name="Shangguan X."/>
            <person name="Mao Y."/>
            <person name="Jiang J."/>
            <person name="Zhu Y."/>
            <person name="Lei J."/>
            <person name="Kang H."/>
            <person name="Chen S."/>
            <person name="He X."/>
            <person name="Wang R."/>
            <person name="Wang Y."/>
            <person name="Chen J."/>
            <person name="Wang L."/>
            <person name="Yu S."/>
            <person name="Wang B."/>
            <person name="Wei J."/>
            <person name="Song S."/>
            <person name="Lu X."/>
            <person name="Gao Z."/>
            <person name="Gu W."/>
            <person name="Deng X."/>
            <person name="Ma D."/>
            <person name="Wang S."/>
            <person name="Liang W."/>
            <person name="Fang L."/>
            <person name="Cai C."/>
            <person name="Zhu X."/>
            <person name="Zhou B."/>
            <person name="Zhang Y."/>
            <person name="Chen Z."/>
            <person name="Xu S."/>
            <person name="Zhu R."/>
            <person name="Wang S."/>
            <person name="Zhang T."/>
            <person name="Zhao G."/>
        </authorList>
    </citation>
    <scope>NUCLEOTIDE SEQUENCE [LARGE SCALE GENOMIC DNA]</scope>
    <source>
        <strain evidence="6">cv. Xinhai21</strain>
        <tissue evidence="5">Leaf</tissue>
    </source>
</reference>
<keyword evidence="1" id="KW-0479">Metal-binding</keyword>
<dbReference type="PANTHER" id="PTHR47162:SF8">
    <property type="entry name" value="METHYL-CPG-BINDING DOMAIN-CONTAINING PROTEIN 9"/>
    <property type="match status" value="1"/>
</dbReference>
<dbReference type="PANTHER" id="PTHR47162">
    <property type="entry name" value="OS02G0192300 PROTEIN"/>
    <property type="match status" value="1"/>
</dbReference>
<sequence>MELSDSNDSKPETRSPLGIDLNEIPSSSFAETLPDSDSAEPDSFSIVRAIHENPDPALGEAAGVPVANDEEQCGRGFHLACSGVSEKLLSGAEWVCGACVGRGVRSKRWPLGFKAKRRILDINASPPSDGDGDGEEVQELLR</sequence>
<dbReference type="EMBL" id="KZ662878">
    <property type="protein sequence ID" value="PPS18027.1"/>
    <property type="molecule type" value="Genomic_DNA"/>
</dbReference>
<name>A0A2P5YQZ4_GOSBA</name>
<evidence type="ECO:0000313" key="6">
    <source>
        <dbReference type="Proteomes" id="UP000239757"/>
    </source>
</evidence>
<feature type="compositionally biased region" description="Acidic residues" evidence="4">
    <location>
        <begin position="130"/>
        <end position="142"/>
    </location>
</feature>
<dbReference type="AlphaFoldDB" id="A0A2P5YQZ4"/>
<proteinExistence type="predicted"/>
<evidence type="ECO:0000256" key="1">
    <source>
        <dbReference type="ARBA" id="ARBA00022723"/>
    </source>
</evidence>
<gene>
    <name evidence="5" type="ORF">GOBAR_AA02568</name>
</gene>